<dbReference type="Gene3D" id="3.30.1460.30">
    <property type="entry name" value="YgaC/TfoX-N like chaperone"/>
    <property type="match status" value="1"/>
</dbReference>
<keyword evidence="3" id="KW-1185">Reference proteome</keyword>
<feature type="domain" description="TfoX N-terminal" evidence="1">
    <location>
        <begin position="13"/>
        <end position="103"/>
    </location>
</feature>
<dbReference type="InParanoid" id="A0A1B4XFR9"/>
<proteinExistence type="predicted"/>
<dbReference type="FunCoup" id="A0A1B4XFR9">
    <property type="interactions" value="44"/>
</dbReference>
<evidence type="ECO:0000259" key="1">
    <source>
        <dbReference type="Pfam" id="PF04993"/>
    </source>
</evidence>
<dbReference type="PANTHER" id="PTHR36121">
    <property type="entry name" value="PROTEIN SXY"/>
    <property type="match status" value="1"/>
</dbReference>
<dbReference type="OrthoDB" id="8687154at2"/>
<dbReference type="AlphaFoldDB" id="A0A1B4XFR9"/>
<dbReference type="SUPFAM" id="SSF159894">
    <property type="entry name" value="YgaC/TfoX-N like"/>
    <property type="match status" value="1"/>
</dbReference>
<dbReference type="RefSeq" id="WP_096360471.1">
    <property type="nucleotide sequence ID" value="NZ_AP014879.1"/>
</dbReference>
<dbReference type="EMBL" id="AP014879">
    <property type="protein sequence ID" value="BAV33639.1"/>
    <property type="molecule type" value="Genomic_DNA"/>
</dbReference>
<gene>
    <name evidence="2" type="ORF">SCL_1328</name>
</gene>
<dbReference type="Pfam" id="PF04993">
    <property type="entry name" value="TfoX_N"/>
    <property type="match status" value="1"/>
</dbReference>
<reference evidence="2 3" key="1">
    <citation type="submission" date="2015-05" db="EMBL/GenBank/DDBJ databases">
        <title>Complete genome sequence of a sulfur-oxidizing gammaproteobacterium strain HA5.</title>
        <authorList>
            <person name="Miura A."/>
            <person name="Kojima H."/>
            <person name="Fukui M."/>
        </authorList>
    </citation>
    <scope>NUCLEOTIDE SEQUENCE [LARGE SCALE GENOMIC DNA]</scope>
    <source>
        <strain evidence="2 3">HA5</strain>
    </source>
</reference>
<dbReference type="InterPro" id="IPR007076">
    <property type="entry name" value="TfoX_N"/>
</dbReference>
<sequence length="120" mass="13690">MARQSEFVEFVVELLAPLGNVRARAMFGGHGIYRGEIMFAIIVDDQLYFKADAVTRETFTKLSLAPFTYVARGKTQTLQYYEAPPEVFEEPEAMQAWATQAIGTALNAKRRKQSPKKRRR</sequence>
<dbReference type="InterPro" id="IPR047525">
    <property type="entry name" value="TfoX-like"/>
</dbReference>
<name>A0A1B4XFR9_9GAMM</name>
<evidence type="ECO:0000313" key="2">
    <source>
        <dbReference type="EMBL" id="BAV33639.1"/>
    </source>
</evidence>
<dbReference type="Proteomes" id="UP000243180">
    <property type="component" value="Chromosome"/>
</dbReference>
<dbReference type="KEGG" id="slim:SCL_1328"/>
<organism evidence="2 3">
    <name type="scientific">Sulfuricaulis limicola</name>
    <dbReference type="NCBI Taxonomy" id="1620215"/>
    <lineage>
        <taxon>Bacteria</taxon>
        <taxon>Pseudomonadati</taxon>
        <taxon>Pseudomonadota</taxon>
        <taxon>Gammaproteobacteria</taxon>
        <taxon>Acidiferrobacterales</taxon>
        <taxon>Acidiferrobacteraceae</taxon>
        <taxon>Sulfuricaulis</taxon>
    </lineage>
</organism>
<protein>
    <submittedName>
        <fullName evidence="2">Transcriptional regulator</fullName>
    </submittedName>
</protein>
<dbReference type="PANTHER" id="PTHR36121:SF1">
    <property type="entry name" value="PROTEIN SXY"/>
    <property type="match status" value="1"/>
</dbReference>
<evidence type="ECO:0000313" key="3">
    <source>
        <dbReference type="Proteomes" id="UP000243180"/>
    </source>
</evidence>
<accession>A0A1B4XFR9</accession>